<evidence type="ECO:0000256" key="1">
    <source>
        <dbReference type="SAM" id="MobiDB-lite"/>
    </source>
</evidence>
<accession>F2CVP5</accession>
<evidence type="ECO:0000313" key="2">
    <source>
        <dbReference type="EMBL" id="BAJ86916.1"/>
    </source>
</evidence>
<sequence length="46" mass="4962">MQKQSSSSPGPYADTQAPPPASSPQKIRLPLPFFGVVACLPRVRRP</sequence>
<organism evidence="2">
    <name type="scientific">Hordeum vulgare subsp. vulgare</name>
    <name type="common">Domesticated barley</name>
    <dbReference type="NCBI Taxonomy" id="112509"/>
    <lineage>
        <taxon>Eukaryota</taxon>
        <taxon>Viridiplantae</taxon>
        <taxon>Streptophyta</taxon>
        <taxon>Embryophyta</taxon>
        <taxon>Tracheophyta</taxon>
        <taxon>Spermatophyta</taxon>
        <taxon>Magnoliopsida</taxon>
        <taxon>Liliopsida</taxon>
        <taxon>Poales</taxon>
        <taxon>Poaceae</taxon>
        <taxon>BOP clade</taxon>
        <taxon>Pooideae</taxon>
        <taxon>Triticodae</taxon>
        <taxon>Triticeae</taxon>
        <taxon>Hordeinae</taxon>
        <taxon>Hordeum</taxon>
    </lineage>
</organism>
<dbReference type="AlphaFoldDB" id="F2CVP5"/>
<feature type="region of interest" description="Disordered" evidence="1">
    <location>
        <begin position="1"/>
        <end position="27"/>
    </location>
</feature>
<reference evidence="2" key="1">
    <citation type="journal article" date="2011" name="Plant Physiol.">
        <title>Comprehensive sequence analysis of 24,783 barley full-length cDNAs derived from 12 clone libraries.</title>
        <authorList>
            <person name="Matsumoto T."/>
            <person name="Tanaka T."/>
            <person name="Sakai H."/>
            <person name="Amano N."/>
            <person name="Kanamori H."/>
            <person name="Kurita K."/>
            <person name="Kikuta A."/>
            <person name="Kamiya K."/>
            <person name="Yamamoto M."/>
            <person name="Ikawa H."/>
            <person name="Fujii N."/>
            <person name="Hori K."/>
            <person name="Itoh T."/>
            <person name="Sato K."/>
        </authorList>
    </citation>
    <scope>NUCLEOTIDE SEQUENCE</scope>
</reference>
<protein>
    <submittedName>
        <fullName evidence="2">Predicted protein</fullName>
    </submittedName>
</protein>
<dbReference type="EMBL" id="AK355698">
    <property type="protein sequence ID" value="BAJ86916.1"/>
    <property type="molecule type" value="mRNA"/>
</dbReference>
<proteinExistence type="evidence at transcript level"/>
<name>F2CVP5_HORVV</name>